<dbReference type="GO" id="GO:0006281">
    <property type="term" value="P:DNA repair"/>
    <property type="evidence" value="ECO:0007669"/>
    <property type="project" value="InterPro"/>
</dbReference>
<dbReference type="InterPro" id="IPR036775">
    <property type="entry name" value="DNA_pol_Y-fam_lit_finger_sf"/>
</dbReference>
<dbReference type="GO" id="GO:0003684">
    <property type="term" value="F:damaged DNA binding"/>
    <property type="evidence" value="ECO:0007669"/>
    <property type="project" value="InterPro"/>
</dbReference>
<evidence type="ECO:0000256" key="2">
    <source>
        <dbReference type="ARBA" id="ARBA00022763"/>
    </source>
</evidence>
<sequence>MPGQHDATFPDSALRILHLRCPADVDPQVYRLLLGLVAEVTPVVQALPPSALVADVSGSLRYFDRDPSGLARMIRTRALARYGLDVKVGVASTWALAAMASNEAGPGGIRTVGATREDVEAFLYPRPVGELYGIGHAQARTLTAFGVHTIGILATLPESTVQRILGGRSGRLLHERAKGIDRRAVVPSDLPYSTSAQRRFTIDTLDPTTVRAALLSLAVELGDRLRSRQQAARTVTLTVTLAGRSQITRSRRLEGGPSAHTDDLRQTLYDLYADCGFQRARIRAVTARCEQLQDAARTPEQLSLDPSATTSSAPRARSTHSTAASVPVPSALRPRTDEPSDAPFTTPGQSEAGDSGGFRGASTRTVPTGHIA</sequence>
<evidence type="ECO:0000256" key="1">
    <source>
        <dbReference type="ARBA" id="ARBA00010945"/>
    </source>
</evidence>
<reference evidence="6 7" key="1">
    <citation type="submission" date="2020-05" db="EMBL/GenBank/DDBJ databases">
        <title>Whole genome shotgun sequence of Streptomyces microflavus NBRC 13062.</title>
        <authorList>
            <person name="Komaki H."/>
            <person name="Tamura T."/>
        </authorList>
    </citation>
    <scope>NUCLEOTIDE SEQUENCE [LARGE SCALE GENOMIC DNA]</scope>
    <source>
        <strain evidence="6 7">NBRC 13062</strain>
    </source>
</reference>
<dbReference type="Gene3D" id="3.30.70.270">
    <property type="match status" value="1"/>
</dbReference>
<dbReference type="Gene3D" id="3.30.1490.100">
    <property type="entry name" value="DNA polymerase, Y-family, little finger domain"/>
    <property type="match status" value="1"/>
</dbReference>
<dbReference type="Pfam" id="PF11798">
    <property type="entry name" value="IMS_HHH"/>
    <property type="match status" value="1"/>
</dbReference>
<evidence type="ECO:0000256" key="4">
    <source>
        <dbReference type="SAM" id="MobiDB-lite"/>
    </source>
</evidence>
<evidence type="ECO:0000256" key="3">
    <source>
        <dbReference type="ARBA" id="ARBA00025589"/>
    </source>
</evidence>
<dbReference type="InterPro" id="IPR043128">
    <property type="entry name" value="Rev_trsase/Diguanyl_cyclase"/>
</dbReference>
<dbReference type="PANTHER" id="PTHR35369">
    <property type="entry name" value="BLR3025 PROTEIN-RELATED"/>
    <property type="match status" value="1"/>
</dbReference>
<evidence type="ECO:0000259" key="5">
    <source>
        <dbReference type="PROSITE" id="PS50173"/>
    </source>
</evidence>
<feature type="region of interest" description="Disordered" evidence="4">
    <location>
        <begin position="295"/>
        <end position="372"/>
    </location>
</feature>
<protein>
    <recommendedName>
        <fullName evidence="5">UmuC domain-containing protein</fullName>
    </recommendedName>
</protein>
<dbReference type="PROSITE" id="PS50173">
    <property type="entry name" value="UMUC"/>
    <property type="match status" value="1"/>
</dbReference>
<dbReference type="EMBL" id="BLWD01000002">
    <property type="protein sequence ID" value="GFN09341.1"/>
    <property type="molecule type" value="Genomic_DNA"/>
</dbReference>
<dbReference type="PANTHER" id="PTHR35369:SF2">
    <property type="entry name" value="BLR3025 PROTEIN"/>
    <property type="match status" value="1"/>
</dbReference>
<keyword evidence="2" id="KW-0227">DNA damage</keyword>
<comment type="caution">
    <text evidence="6">The sequence shown here is derived from an EMBL/GenBank/DDBJ whole genome shotgun (WGS) entry which is preliminary data.</text>
</comment>
<evidence type="ECO:0000313" key="7">
    <source>
        <dbReference type="Proteomes" id="UP000498740"/>
    </source>
</evidence>
<organism evidence="6 7">
    <name type="scientific">Streptomyces microflavus</name>
    <name type="common">Streptomyces lipmanii</name>
    <dbReference type="NCBI Taxonomy" id="1919"/>
    <lineage>
        <taxon>Bacteria</taxon>
        <taxon>Bacillati</taxon>
        <taxon>Actinomycetota</taxon>
        <taxon>Actinomycetes</taxon>
        <taxon>Kitasatosporales</taxon>
        <taxon>Streptomycetaceae</taxon>
        <taxon>Streptomyces</taxon>
    </lineage>
</organism>
<dbReference type="Pfam" id="PF11799">
    <property type="entry name" value="IMS_C"/>
    <property type="match status" value="1"/>
</dbReference>
<comment type="function">
    <text evidence="3">Poorly processive, error-prone DNA polymerase involved in untargeted mutagenesis. Copies undamaged DNA at stalled replication forks, which arise in vivo from mismatched or misaligned primer ends. These misaligned primers can be extended by PolIV. Exhibits no 3'-5' exonuclease (proofreading) activity. May be involved in translesional synthesis, in conjunction with the beta clamp from PolIII.</text>
</comment>
<dbReference type="InterPro" id="IPR001126">
    <property type="entry name" value="UmuC"/>
</dbReference>
<feature type="domain" description="UmuC" evidence="5">
    <location>
        <begin position="23"/>
        <end position="135"/>
    </location>
</feature>
<comment type="similarity">
    <text evidence="1">Belongs to the DNA polymerase type-Y family.</text>
</comment>
<dbReference type="InterPro" id="IPR024728">
    <property type="entry name" value="PolY_HhH_motif"/>
</dbReference>
<accession>A0A7J0D3N2</accession>
<feature type="compositionally biased region" description="Low complexity" evidence="4">
    <location>
        <begin position="306"/>
        <end position="325"/>
    </location>
</feature>
<name>A0A7J0D3N2_STRMI</name>
<dbReference type="InterPro" id="IPR043502">
    <property type="entry name" value="DNA/RNA_pol_sf"/>
</dbReference>
<dbReference type="Gene3D" id="1.10.150.20">
    <property type="entry name" value="5' to 3' exonuclease, C-terminal subdomain"/>
    <property type="match status" value="1"/>
</dbReference>
<proteinExistence type="inferred from homology"/>
<gene>
    <name evidence="6" type="ORF">Smic_78970</name>
</gene>
<dbReference type="InterPro" id="IPR050356">
    <property type="entry name" value="SulA_CellDiv_inhibitor"/>
</dbReference>
<dbReference type="InterPro" id="IPR017961">
    <property type="entry name" value="DNA_pol_Y-fam_little_finger"/>
</dbReference>
<dbReference type="Proteomes" id="UP000498740">
    <property type="component" value="Unassembled WGS sequence"/>
</dbReference>
<dbReference type="SUPFAM" id="SSF100879">
    <property type="entry name" value="Lesion bypass DNA polymerase (Y-family), little finger domain"/>
    <property type="match status" value="1"/>
</dbReference>
<dbReference type="AlphaFoldDB" id="A0A7J0D3N2"/>
<dbReference type="SUPFAM" id="SSF56672">
    <property type="entry name" value="DNA/RNA polymerases"/>
    <property type="match status" value="1"/>
</dbReference>
<evidence type="ECO:0000313" key="6">
    <source>
        <dbReference type="EMBL" id="GFN09341.1"/>
    </source>
</evidence>